<evidence type="ECO:0000256" key="1">
    <source>
        <dbReference type="SAM" id="MobiDB-lite"/>
    </source>
</evidence>
<accession>A0A5N5WZA8</accession>
<keyword evidence="2" id="KW-0732">Signal</keyword>
<organism evidence="3 4">
    <name type="scientific">Aspergillus leporis</name>
    <dbReference type="NCBI Taxonomy" id="41062"/>
    <lineage>
        <taxon>Eukaryota</taxon>
        <taxon>Fungi</taxon>
        <taxon>Dikarya</taxon>
        <taxon>Ascomycota</taxon>
        <taxon>Pezizomycotina</taxon>
        <taxon>Eurotiomycetes</taxon>
        <taxon>Eurotiomycetidae</taxon>
        <taxon>Eurotiales</taxon>
        <taxon>Aspergillaceae</taxon>
        <taxon>Aspergillus</taxon>
        <taxon>Aspergillus subgen. Circumdati</taxon>
    </lineage>
</organism>
<reference evidence="3 4" key="1">
    <citation type="submission" date="2019-04" db="EMBL/GenBank/DDBJ databases">
        <title>Friends and foes A comparative genomics study of 23 Aspergillus species from section Flavi.</title>
        <authorList>
            <consortium name="DOE Joint Genome Institute"/>
            <person name="Kjaerbolling I."/>
            <person name="Vesth T."/>
            <person name="Frisvad J.C."/>
            <person name="Nybo J.L."/>
            <person name="Theobald S."/>
            <person name="Kildgaard S."/>
            <person name="Isbrandt T."/>
            <person name="Kuo A."/>
            <person name="Sato A."/>
            <person name="Lyhne E.K."/>
            <person name="Kogle M.E."/>
            <person name="Wiebenga A."/>
            <person name="Kun R.S."/>
            <person name="Lubbers R.J."/>
            <person name="Makela M.R."/>
            <person name="Barry K."/>
            <person name="Chovatia M."/>
            <person name="Clum A."/>
            <person name="Daum C."/>
            <person name="Haridas S."/>
            <person name="He G."/>
            <person name="LaButti K."/>
            <person name="Lipzen A."/>
            <person name="Mondo S."/>
            <person name="Riley R."/>
            <person name="Salamov A."/>
            <person name="Simmons B.A."/>
            <person name="Magnuson J.K."/>
            <person name="Henrissat B."/>
            <person name="Mortensen U.H."/>
            <person name="Larsen T.O."/>
            <person name="Devries R.P."/>
            <person name="Grigoriev I.V."/>
            <person name="Machida M."/>
            <person name="Baker S.E."/>
            <person name="Andersen M.R."/>
        </authorList>
    </citation>
    <scope>NUCLEOTIDE SEQUENCE [LARGE SCALE GENOMIC DNA]</scope>
    <source>
        <strain evidence="3 4">CBS 151.66</strain>
    </source>
</reference>
<sequence length="100" mass="10647">MRFQSITLILGLCASAIAFPRVPQDEKHLVKSQQGSLSLIKTFSWIPPSPTRLPGHDNDSGEFPFPWPTDGPDSGDNGGSSGEDPDDASDMDNSTNSNSG</sequence>
<dbReference type="AlphaFoldDB" id="A0A5N5WZA8"/>
<evidence type="ECO:0000313" key="4">
    <source>
        <dbReference type="Proteomes" id="UP000326565"/>
    </source>
</evidence>
<dbReference type="OrthoDB" id="4503053at2759"/>
<gene>
    <name evidence="3" type="ORF">BDV29DRAFT_157178</name>
</gene>
<evidence type="ECO:0000313" key="3">
    <source>
        <dbReference type="EMBL" id="KAB8073888.1"/>
    </source>
</evidence>
<feature type="region of interest" description="Disordered" evidence="1">
    <location>
        <begin position="43"/>
        <end position="100"/>
    </location>
</feature>
<feature type="chain" id="PRO_5024938080" evidence="2">
    <location>
        <begin position="19"/>
        <end position="100"/>
    </location>
</feature>
<dbReference type="Proteomes" id="UP000326565">
    <property type="component" value="Unassembled WGS sequence"/>
</dbReference>
<feature type="signal peptide" evidence="2">
    <location>
        <begin position="1"/>
        <end position="18"/>
    </location>
</feature>
<protein>
    <submittedName>
        <fullName evidence="3">Uncharacterized protein</fullName>
    </submittedName>
</protein>
<feature type="compositionally biased region" description="Polar residues" evidence="1">
    <location>
        <begin position="91"/>
        <end position="100"/>
    </location>
</feature>
<dbReference type="EMBL" id="ML732219">
    <property type="protein sequence ID" value="KAB8073888.1"/>
    <property type="molecule type" value="Genomic_DNA"/>
</dbReference>
<proteinExistence type="predicted"/>
<keyword evidence="4" id="KW-1185">Reference proteome</keyword>
<evidence type="ECO:0000256" key="2">
    <source>
        <dbReference type="SAM" id="SignalP"/>
    </source>
</evidence>
<name>A0A5N5WZA8_9EURO</name>